<feature type="transmembrane region" description="Helical" evidence="1">
    <location>
        <begin position="12"/>
        <end position="28"/>
    </location>
</feature>
<keyword evidence="1" id="KW-1133">Transmembrane helix</keyword>
<accession>A0ABU5T1R5</accession>
<reference evidence="3 4" key="1">
    <citation type="submission" date="2023-12" db="EMBL/GenBank/DDBJ databases">
        <title>Sinomonas terricola sp. nov, isolated from litchi orchard soil in Guangdong, PR China.</title>
        <authorList>
            <person name="Jiaxin W."/>
            <person name="Yang Z."/>
            <person name="Honghui Z."/>
        </authorList>
    </citation>
    <scope>NUCLEOTIDE SEQUENCE [LARGE SCALE GENOMIC DNA]</scope>
    <source>
        <strain evidence="3 4">JGH33</strain>
    </source>
</reference>
<dbReference type="PANTHER" id="PTHR23028">
    <property type="entry name" value="ACETYLTRANSFERASE"/>
    <property type="match status" value="1"/>
</dbReference>
<dbReference type="InterPro" id="IPR002656">
    <property type="entry name" value="Acyl_transf_3_dom"/>
</dbReference>
<feature type="transmembrane region" description="Helical" evidence="1">
    <location>
        <begin position="199"/>
        <end position="220"/>
    </location>
</feature>
<keyword evidence="4" id="KW-1185">Reference proteome</keyword>
<comment type="caution">
    <text evidence="3">The sequence shown here is derived from an EMBL/GenBank/DDBJ whole genome shotgun (WGS) entry which is preliminary data.</text>
</comment>
<proteinExistence type="predicted"/>
<dbReference type="EMBL" id="JAYGGQ010000001">
    <property type="protein sequence ID" value="MEA5453431.1"/>
    <property type="molecule type" value="Genomic_DNA"/>
</dbReference>
<dbReference type="Pfam" id="PF01757">
    <property type="entry name" value="Acyl_transf_3"/>
    <property type="match status" value="1"/>
</dbReference>
<dbReference type="EC" id="2.3.-.-" evidence="3"/>
<keyword evidence="3" id="KW-0012">Acyltransferase</keyword>
<dbReference type="InterPro" id="IPR050879">
    <property type="entry name" value="Acyltransferase_3"/>
</dbReference>
<name>A0ABU5T1R5_9MICC</name>
<sequence>MDQHRNSLNALRLLFAGAVIVSHAWLLGNYGPEPALFGINLGRAGVMGFFAISGYLITLSAQHSRSVSEYALARFARIYPALIAASIAVAFVAAPIGAILTGGSYDLGGAFAFLGAALALTIGFLGPPHIGTSLLGNYDADTWNGPLWTLSWEALCYVIIAIVVMAARRRTDAGRASLGAVVLFVAVTSQITVRLQGGVITSIVDVAMPLMAFFLAGSVLAHFRERIPVGLVPIILASAAAWALLASGLGSVLAPLPLSYLVLCAGSLRPFARIGARYDISYGVYIYGWPIQQLLAALHVPATMPPLGYAALTLVAVWPLGFLSCVLVEQPAQRWRRAWTARRNARQPQLIAD</sequence>
<organism evidence="3 4">
    <name type="scientific">Sinomonas terricola</name>
    <dbReference type="NCBI Taxonomy" id="3110330"/>
    <lineage>
        <taxon>Bacteria</taxon>
        <taxon>Bacillati</taxon>
        <taxon>Actinomycetota</taxon>
        <taxon>Actinomycetes</taxon>
        <taxon>Micrococcales</taxon>
        <taxon>Micrococcaceae</taxon>
        <taxon>Sinomonas</taxon>
    </lineage>
</organism>
<protein>
    <submittedName>
        <fullName evidence="3">Acyltransferase</fullName>
        <ecNumber evidence="3">2.3.-.-</ecNumber>
    </submittedName>
</protein>
<feature type="domain" description="Acyltransferase 3" evidence="2">
    <location>
        <begin position="6"/>
        <end position="318"/>
    </location>
</feature>
<evidence type="ECO:0000313" key="3">
    <source>
        <dbReference type="EMBL" id="MEA5453431.1"/>
    </source>
</evidence>
<dbReference type="RefSeq" id="WP_323277195.1">
    <property type="nucleotide sequence ID" value="NZ_JAYGGQ010000001.1"/>
</dbReference>
<feature type="transmembrane region" description="Helical" evidence="1">
    <location>
        <begin position="227"/>
        <end position="246"/>
    </location>
</feature>
<keyword evidence="1" id="KW-0472">Membrane</keyword>
<dbReference type="GO" id="GO:0016746">
    <property type="term" value="F:acyltransferase activity"/>
    <property type="evidence" value="ECO:0007669"/>
    <property type="project" value="UniProtKB-KW"/>
</dbReference>
<keyword evidence="1" id="KW-0812">Transmembrane</keyword>
<feature type="transmembrane region" description="Helical" evidence="1">
    <location>
        <begin position="308"/>
        <end position="328"/>
    </location>
</feature>
<gene>
    <name evidence="3" type="ORF">SPF06_01725</name>
</gene>
<feature type="transmembrane region" description="Helical" evidence="1">
    <location>
        <begin position="174"/>
        <end position="193"/>
    </location>
</feature>
<evidence type="ECO:0000259" key="2">
    <source>
        <dbReference type="Pfam" id="PF01757"/>
    </source>
</evidence>
<feature type="transmembrane region" description="Helical" evidence="1">
    <location>
        <begin position="147"/>
        <end position="167"/>
    </location>
</feature>
<feature type="transmembrane region" description="Helical" evidence="1">
    <location>
        <begin position="35"/>
        <end position="58"/>
    </location>
</feature>
<evidence type="ECO:0000313" key="4">
    <source>
        <dbReference type="Proteomes" id="UP001304769"/>
    </source>
</evidence>
<keyword evidence="3" id="KW-0808">Transferase</keyword>
<evidence type="ECO:0000256" key="1">
    <source>
        <dbReference type="SAM" id="Phobius"/>
    </source>
</evidence>
<dbReference type="PANTHER" id="PTHR23028:SF131">
    <property type="entry name" value="BLR2367 PROTEIN"/>
    <property type="match status" value="1"/>
</dbReference>
<feature type="transmembrane region" description="Helical" evidence="1">
    <location>
        <begin position="78"/>
        <end position="100"/>
    </location>
</feature>
<dbReference type="Proteomes" id="UP001304769">
    <property type="component" value="Unassembled WGS sequence"/>
</dbReference>
<feature type="transmembrane region" description="Helical" evidence="1">
    <location>
        <begin position="107"/>
        <end position="127"/>
    </location>
</feature>